<reference evidence="9" key="1">
    <citation type="journal article" date="2019" name="Int. J. Syst. Evol. Microbiol.">
        <title>The Global Catalogue of Microorganisms (GCM) 10K type strain sequencing project: providing services to taxonomists for standard genome sequencing and annotation.</title>
        <authorList>
            <consortium name="The Broad Institute Genomics Platform"/>
            <consortium name="The Broad Institute Genome Sequencing Center for Infectious Disease"/>
            <person name="Wu L."/>
            <person name="Ma J."/>
        </authorList>
    </citation>
    <scope>NUCLEOTIDE SEQUENCE [LARGE SCALE GENOMIC DNA]</scope>
    <source>
        <strain evidence="9">CCUG 73951</strain>
    </source>
</reference>
<dbReference type="InterPro" id="IPR045121">
    <property type="entry name" value="CoAse"/>
</dbReference>
<dbReference type="PROSITE" id="PS00893">
    <property type="entry name" value="NUDIX_BOX"/>
    <property type="match status" value="1"/>
</dbReference>
<name>A0ABW2JZB1_9BACI</name>
<dbReference type="PANTHER" id="PTHR12992:SF11">
    <property type="entry name" value="MITOCHONDRIAL COENZYME A DIPHOSPHATASE NUDT8"/>
    <property type="match status" value="1"/>
</dbReference>
<dbReference type="PROSITE" id="PS51462">
    <property type="entry name" value="NUDIX"/>
    <property type="match status" value="1"/>
</dbReference>
<keyword evidence="5" id="KW-0460">Magnesium</keyword>
<evidence type="ECO:0000256" key="2">
    <source>
        <dbReference type="ARBA" id="ARBA00001946"/>
    </source>
</evidence>
<dbReference type="InterPro" id="IPR000086">
    <property type="entry name" value="NUDIX_hydrolase_dom"/>
</dbReference>
<dbReference type="Proteomes" id="UP001596494">
    <property type="component" value="Unassembled WGS sequence"/>
</dbReference>
<protein>
    <submittedName>
        <fullName evidence="8">NUDIX hydrolase</fullName>
        <ecNumber evidence="8">3.6.1.55</ecNumber>
    </submittedName>
</protein>
<keyword evidence="9" id="KW-1185">Reference proteome</keyword>
<keyword evidence="4 8" id="KW-0378">Hydrolase</keyword>
<evidence type="ECO:0000313" key="8">
    <source>
        <dbReference type="EMBL" id="MFC7319811.1"/>
    </source>
</evidence>
<dbReference type="PANTHER" id="PTHR12992">
    <property type="entry name" value="NUDIX HYDROLASE"/>
    <property type="match status" value="1"/>
</dbReference>
<accession>A0ABW2JZB1</accession>
<gene>
    <name evidence="8" type="ORF">ACFQMN_02780</name>
</gene>
<evidence type="ECO:0000256" key="3">
    <source>
        <dbReference type="ARBA" id="ARBA00022723"/>
    </source>
</evidence>
<keyword evidence="3" id="KW-0479">Metal-binding</keyword>
<keyword evidence="6" id="KW-0464">Manganese</keyword>
<sequence length="205" mass="23814">MERKTITHTLKNHTPSVIGQKELNHFSILVPLIEKDGELHLLFEVRSLEMRRQPGEICFPGGKVDRRESPQEAAVREAKEELGIEDGDFGEVYPFDYMLSPFGRMMVDTYVGFLDCTEESIQSNPAEVEEVFTVPLSFFKRTKPKVHYVNFEVKPEDGFPFDLIANGEDYEWQTRKMEEYFYQYEGRVIWGLTARILAAFVDSIE</sequence>
<organism evidence="8 9">
    <name type="scientific">Halobacillus campisalis</name>
    <dbReference type="NCBI Taxonomy" id="435909"/>
    <lineage>
        <taxon>Bacteria</taxon>
        <taxon>Bacillati</taxon>
        <taxon>Bacillota</taxon>
        <taxon>Bacilli</taxon>
        <taxon>Bacillales</taxon>
        <taxon>Bacillaceae</taxon>
        <taxon>Halobacillus</taxon>
    </lineage>
</organism>
<comment type="cofactor">
    <cofactor evidence="1">
        <name>Mn(2+)</name>
        <dbReference type="ChEBI" id="CHEBI:29035"/>
    </cofactor>
</comment>
<dbReference type="CDD" id="cd03426">
    <property type="entry name" value="NUDIX_CoAse_Nudt7"/>
    <property type="match status" value="1"/>
</dbReference>
<evidence type="ECO:0000259" key="7">
    <source>
        <dbReference type="PROSITE" id="PS51462"/>
    </source>
</evidence>
<evidence type="ECO:0000256" key="1">
    <source>
        <dbReference type="ARBA" id="ARBA00001936"/>
    </source>
</evidence>
<proteinExistence type="predicted"/>
<dbReference type="Pfam" id="PF00293">
    <property type="entry name" value="NUDIX"/>
    <property type="match status" value="1"/>
</dbReference>
<dbReference type="SUPFAM" id="SSF55811">
    <property type="entry name" value="Nudix"/>
    <property type="match status" value="1"/>
</dbReference>
<dbReference type="EC" id="3.6.1.55" evidence="8"/>
<dbReference type="InterPro" id="IPR020084">
    <property type="entry name" value="NUDIX_hydrolase_CS"/>
</dbReference>
<evidence type="ECO:0000256" key="6">
    <source>
        <dbReference type="ARBA" id="ARBA00023211"/>
    </source>
</evidence>
<comment type="cofactor">
    <cofactor evidence="2">
        <name>Mg(2+)</name>
        <dbReference type="ChEBI" id="CHEBI:18420"/>
    </cofactor>
</comment>
<dbReference type="InterPro" id="IPR015797">
    <property type="entry name" value="NUDIX_hydrolase-like_dom_sf"/>
</dbReference>
<dbReference type="Gene3D" id="3.90.79.10">
    <property type="entry name" value="Nucleoside Triphosphate Pyrophosphohydrolase"/>
    <property type="match status" value="1"/>
</dbReference>
<feature type="domain" description="Nudix hydrolase" evidence="7">
    <location>
        <begin position="23"/>
        <end position="161"/>
    </location>
</feature>
<evidence type="ECO:0000256" key="4">
    <source>
        <dbReference type="ARBA" id="ARBA00022801"/>
    </source>
</evidence>
<evidence type="ECO:0000256" key="5">
    <source>
        <dbReference type="ARBA" id="ARBA00022842"/>
    </source>
</evidence>
<evidence type="ECO:0000313" key="9">
    <source>
        <dbReference type="Proteomes" id="UP001596494"/>
    </source>
</evidence>
<dbReference type="EMBL" id="JBHTBY010000001">
    <property type="protein sequence ID" value="MFC7319811.1"/>
    <property type="molecule type" value="Genomic_DNA"/>
</dbReference>
<dbReference type="RefSeq" id="WP_289215584.1">
    <property type="nucleotide sequence ID" value="NZ_JAPVRC010000003.1"/>
</dbReference>
<dbReference type="GO" id="GO:0035539">
    <property type="term" value="F:8-oxo-7,8-dihydrodeoxyguanosine triphosphate pyrophosphatase activity"/>
    <property type="evidence" value="ECO:0007669"/>
    <property type="project" value="UniProtKB-EC"/>
</dbReference>
<comment type="caution">
    <text evidence="8">The sequence shown here is derived from an EMBL/GenBank/DDBJ whole genome shotgun (WGS) entry which is preliminary data.</text>
</comment>